<evidence type="ECO:0000256" key="5">
    <source>
        <dbReference type="ARBA" id="ARBA00022833"/>
    </source>
</evidence>
<dbReference type="CDD" id="cd16737">
    <property type="entry name" value="RING-HC_PCGF5"/>
    <property type="match status" value="1"/>
</dbReference>
<dbReference type="Ensembl" id="ENSPMAT00000009875.1">
    <property type="protein sequence ID" value="ENSPMAP00000009833.1"/>
    <property type="gene ID" value="ENSPMAG00000008926.1"/>
</dbReference>
<keyword evidence="2" id="KW-0678">Repressor</keyword>
<evidence type="ECO:0000256" key="1">
    <source>
        <dbReference type="ARBA" id="ARBA00004123"/>
    </source>
</evidence>
<keyword evidence="7" id="KW-0804">Transcription</keyword>
<dbReference type="PROSITE" id="PS00518">
    <property type="entry name" value="ZF_RING_1"/>
    <property type="match status" value="1"/>
</dbReference>
<keyword evidence="4 9" id="KW-0863">Zinc-finger</keyword>
<keyword evidence="3" id="KW-0479">Metal-binding</keyword>
<dbReference type="InterPro" id="IPR013083">
    <property type="entry name" value="Znf_RING/FYVE/PHD"/>
</dbReference>
<dbReference type="CDD" id="cd17084">
    <property type="entry name" value="RAWUL_PCGF5"/>
    <property type="match status" value="1"/>
</dbReference>
<keyword evidence="5" id="KW-0862">Zinc</keyword>
<dbReference type="OMA" id="FPMILQY"/>
<accession>S4RX93</accession>
<name>S4RX93_PETMA</name>
<dbReference type="PANTHER" id="PTHR45893">
    <property type="entry name" value="POLYCOMB GROUP RING FINGER PROTEIN"/>
    <property type="match status" value="1"/>
</dbReference>
<dbReference type="InterPro" id="IPR001841">
    <property type="entry name" value="Znf_RING"/>
</dbReference>
<dbReference type="STRING" id="7757.ENSPMAP00000009833"/>
<dbReference type="InterPro" id="IPR032443">
    <property type="entry name" value="RAWUL"/>
</dbReference>
<dbReference type="FunFam" id="3.30.40.10:FF:000118">
    <property type="entry name" value="Putative polycomb group RING finger protein 5"/>
    <property type="match status" value="1"/>
</dbReference>
<evidence type="ECO:0000313" key="11">
    <source>
        <dbReference type="Ensembl" id="ENSPMAP00000009833.1"/>
    </source>
</evidence>
<dbReference type="PROSITE" id="PS50089">
    <property type="entry name" value="ZF_RING_2"/>
    <property type="match status" value="1"/>
</dbReference>
<dbReference type="HOGENOM" id="CLU_046427_4_1_1"/>
<proteinExistence type="predicted"/>
<evidence type="ECO:0000256" key="2">
    <source>
        <dbReference type="ARBA" id="ARBA00022491"/>
    </source>
</evidence>
<dbReference type="GO" id="GO:0005634">
    <property type="term" value="C:nucleus"/>
    <property type="evidence" value="ECO:0007669"/>
    <property type="project" value="UniProtKB-SubCell"/>
</dbReference>
<dbReference type="InterPro" id="IPR051507">
    <property type="entry name" value="PcG_RING_finger"/>
</dbReference>
<evidence type="ECO:0000256" key="8">
    <source>
        <dbReference type="ARBA" id="ARBA00023242"/>
    </source>
</evidence>
<organism evidence="11">
    <name type="scientific">Petromyzon marinus</name>
    <name type="common">Sea lamprey</name>
    <dbReference type="NCBI Taxonomy" id="7757"/>
    <lineage>
        <taxon>Eukaryota</taxon>
        <taxon>Metazoa</taxon>
        <taxon>Chordata</taxon>
        <taxon>Craniata</taxon>
        <taxon>Vertebrata</taxon>
        <taxon>Cyclostomata</taxon>
        <taxon>Hyperoartia</taxon>
        <taxon>Petromyzontiformes</taxon>
        <taxon>Petromyzontidae</taxon>
        <taxon>Petromyzon</taxon>
    </lineage>
</organism>
<dbReference type="Pfam" id="PF13923">
    <property type="entry name" value="zf-C3HC4_2"/>
    <property type="match status" value="1"/>
</dbReference>
<sequence>MATVRRARARDLNPFVTCSLCRGYLIKPTAVTECLHTFCKSCIVQHFEESNECPKCGIQVHETNPLEMLRQDKTLEEIIFKLIPGLRECEEKRERDFWNAQRNQEYRNDEENRPKRLKLEDDGPCGNGDFHRSDPQIAIFLDCLRSNGQGGDTAVESLMKRFIKCSKRVTVGTIKKFLSFKLKLPSNYELDVLCNGEIMGKDHTMEFIYRTRWRIKEGDRRHCLKCNRASHTPVFLQSFPMILQYRPKVDFS</sequence>
<evidence type="ECO:0000259" key="10">
    <source>
        <dbReference type="PROSITE" id="PS50089"/>
    </source>
</evidence>
<keyword evidence="6" id="KW-0805">Transcription regulation</keyword>
<dbReference type="GO" id="GO:0008270">
    <property type="term" value="F:zinc ion binding"/>
    <property type="evidence" value="ECO:0007669"/>
    <property type="project" value="UniProtKB-KW"/>
</dbReference>
<reference evidence="11" key="2">
    <citation type="submission" date="2025-09" db="UniProtKB">
        <authorList>
            <consortium name="Ensembl"/>
        </authorList>
    </citation>
    <scope>IDENTIFICATION</scope>
</reference>
<keyword evidence="8" id="KW-0539">Nucleus</keyword>
<evidence type="ECO:0000256" key="6">
    <source>
        <dbReference type="ARBA" id="ARBA00023015"/>
    </source>
</evidence>
<evidence type="ECO:0000256" key="4">
    <source>
        <dbReference type="ARBA" id="ARBA00022771"/>
    </source>
</evidence>
<dbReference type="SUPFAM" id="SSF57850">
    <property type="entry name" value="RING/U-box"/>
    <property type="match status" value="1"/>
</dbReference>
<feature type="domain" description="RING-type" evidence="10">
    <location>
        <begin position="18"/>
        <end position="56"/>
    </location>
</feature>
<evidence type="ECO:0000256" key="7">
    <source>
        <dbReference type="ARBA" id="ARBA00023163"/>
    </source>
</evidence>
<dbReference type="InterPro" id="IPR017907">
    <property type="entry name" value="Znf_RING_CS"/>
</dbReference>
<dbReference type="Gene3D" id="3.30.40.10">
    <property type="entry name" value="Zinc/RING finger domain, C3HC4 (zinc finger)"/>
    <property type="match status" value="1"/>
</dbReference>
<protein>
    <submittedName>
        <fullName evidence="11">Polycomb group ring finger 5a</fullName>
    </submittedName>
</protein>
<comment type="subcellular location">
    <subcellularLocation>
        <location evidence="1">Nucleus</location>
    </subcellularLocation>
</comment>
<dbReference type="AlphaFoldDB" id="S4RX93"/>
<evidence type="ECO:0000256" key="9">
    <source>
        <dbReference type="PROSITE-ProRule" id="PRU00175"/>
    </source>
</evidence>
<dbReference type="GeneTree" id="ENSGT00940000155896"/>
<reference evidence="11" key="1">
    <citation type="submission" date="2025-08" db="UniProtKB">
        <authorList>
            <consortium name="Ensembl"/>
        </authorList>
    </citation>
    <scope>IDENTIFICATION</scope>
</reference>
<dbReference type="SMART" id="SM00184">
    <property type="entry name" value="RING"/>
    <property type="match status" value="1"/>
</dbReference>
<dbReference type="Pfam" id="PF16207">
    <property type="entry name" value="RAWUL"/>
    <property type="match status" value="1"/>
</dbReference>
<evidence type="ECO:0000256" key="3">
    <source>
        <dbReference type="ARBA" id="ARBA00022723"/>
    </source>
</evidence>
<dbReference type="Gene3D" id="3.10.20.90">
    <property type="entry name" value="Phosphatidylinositol 3-kinase Catalytic Subunit, Chain A, domain 1"/>
    <property type="match status" value="1"/>
</dbReference>